<protein>
    <submittedName>
        <fullName evidence="1">Uncharacterized protein</fullName>
    </submittedName>
</protein>
<evidence type="ECO:0000313" key="2">
    <source>
        <dbReference type="Proteomes" id="UP000295497"/>
    </source>
</evidence>
<evidence type="ECO:0000313" key="1">
    <source>
        <dbReference type="EMBL" id="AUX30302.1"/>
    </source>
</evidence>
<gene>
    <name evidence="1" type="ORF">SOCE836_024020</name>
</gene>
<dbReference type="EMBL" id="CP012672">
    <property type="protein sequence ID" value="AUX30302.1"/>
    <property type="molecule type" value="Genomic_DNA"/>
</dbReference>
<sequence>MNAADHGTAVFTDRTRDAMITDTPLGFDYINLIGRYHVGLPDAVRRGALRQLRDPNEHEF</sequence>
<organism evidence="1 2">
    <name type="scientific">Sorangium cellulosum</name>
    <name type="common">Polyangium cellulosum</name>
    <dbReference type="NCBI Taxonomy" id="56"/>
    <lineage>
        <taxon>Bacteria</taxon>
        <taxon>Pseudomonadati</taxon>
        <taxon>Myxococcota</taxon>
        <taxon>Polyangia</taxon>
        <taxon>Polyangiales</taxon>
        <taxon>Polyangiaceae</taxon>
        <taxon>Sorangium</taxon>
    </lineage>
</organism>
<proteinExistence type="predicted"/>
<dbReference type="AlphaFoldDB" id="A0A4V0NFN6"/>
<reference evidence="1 2" key="1">
    <citation type="submission" date="2015-09" db="EMBL/GenBank/DDBJ databases">
        <title>Sorangium comparison.</title>
        <authorList>
            <person name="Zaburannyi N."/>
            <person name="Bunk B."/>
            <person name="Overmann J."/>
            <person name="Mueller R."/>
        </authorList>
    </citation>
    <scope>NUCLEOTIDE SEQUENCE [LARGE SCALE GENOMIC DNA]</scope>
    <source>
        <strain evidence="1 2">So ce836</strain>
    </source>
</reference>
<name>A0A4V0NFN6_SORCE</name>
<dbReference type="Proteomes" id="UP000295497">
    <property type="component" value="Chromosome"/>
</dbReference>
<accession>A0A4V0NFN6</accession>